<dbReference type="GO" id="GO:0005507">
    <property type="term" value="F:copper ion binding"/>
    <property type="evidence" value="ECO:0007669"/>
    <property type="project" value="TreeGrafter"/>
</dbReference>
<dbReference type="Proteomes" id="UP000198793">
    <property type="component" value="Unassembled WGS sequence"/>
</dbReference>
<accession>A0A1H0HFV8</accession>
<dbReference type="Gene3D" id="3.40.50.1000">
    <property type="entry name" value="HAD superfamily/HAD-like"/>
    <property type="match status" value="1"/>
</dbReference>
<protein>
    <submittedName>
        <fullName evidence="3">ATPase, P-type (Transporting), HAD superfamily, subfamily IC</fullName>
    </submittedName>
</protein>
<dbReference type="Pfam" id="PF00702">
    <property type="entry name" value="Hydrolase"/>
    <property type="match status" value="1"/>
</dbReference>
<reference evidence="3 4" key="1">
    <citation type="submission" date="2016-10" db="EMBL/GenBank/DDBJ databases">
        <authorList>
            <person name="de Groot N.N."/>
        </authorList>
    </citation>
    <scope>NUCLEOTIDE SEQUENCE [LARGE SCALE GENOMIC DNA]</scope>
    <source>
        <strain evidence="4">L7-484,KACC 16230,DSM 25025</strain>
    </source>
</reference>
<dbReference type="AlphaFoldDB" id="A0A1H0HFV8"/>
<keyword evidence="4" id="KW-1185">Reference proteome</keyword>
<evidence type="ECO:0000256" key="2">
    <source>
        <dbReference type="SAM" id="MobiDB-lite"/>
    </source>
</evidence>
<evidence type="ECO:0000256" key="1">
    <source>
        <dbReference type="ARBA" id="ARBA00022967"/>
    </source>
</evidence>
<feature type="region of interest" description="Disordered" evidence="2">
    <location>
        <begin position="132"/>
        <end position="160"/>
    </location>
</feature>
<gene>
    <name evidence="3" type="ORF">SAMN05192530_10467</name>
</gene>
<dbReference type="EMBL" id="FNIT01000004">
    <property type="protein sequence ID" value="SDO17731.1"/>
    <property type="molecule type" value="Genomic_DNA"/>
</dbReference>
<organism evidence="3 4">
    <name type="scientific">Aureimonas jatrophae</name>
    <dbReference type="NCBI Taxonomy" id="1166073"/>
    <lineage>
        <taxon>Bacteria</taxon>
        <taxon>Pseudomonadati</taxon>
        <taxon>Pseudomonadota</taxon>
        <taxon>Alphaproteobacteria</taxon>
        <taxon>Hyphomicrobiales</taxon>
        <taxon>Aurantimonadaceae</taxon>
        <taxon>Aureimonas</taxon>
    </lineage>
</organism>
<proteinExistence type="predicted"/>
<dbReference type="STRING" id="1166073.SAMN05192530_10467"/>
<dbReference type="GO" id="GO:0043682">
    <property type="term" value="F:P-type divalent copper transporter activity"/>
    <property type="evidence" value="ECO:0007669"/>
    <property type="project" value="TreeGrafter"/>
</dbReference>
<evidence type="ECO:0000313" key="3">
    <source>
        <dbReference type="EMBL" id="SDO17731.1"/>
    </source>
</evidence>
<dbReference type="GO" id="GO:0055070">
    <property type="term" value="P:copper ion homeostasis"/>
    <property type="evidence" value="ECO:0007669"/>
    <property type="project" value="TreeGrafter"/>
</dbReference>
<dbReference type="InterPro" id="IPR023214">
    <property type="entry name" value="HAD_sf"/>
</dbReference>
<sequence>MSVLLKLYSVSSGSALDARPPAARGDVVQHLADEKEEHDRRGLFLGVDEDGAYGGNAHQRLRASGTRSAKLTGDNRRTAEAVAAGLGIEGRADLLPQNKQRIVRELQADGFTVAKICDAINDAPALAAAETVSQWAAEPTSRCRRPARPSRTDGFKTSTT</sequence>
<dbReference type="PANTHER" id="PTHR43520">
    <property type="entry name" value="ATP7, ISOFORM B"/>
    <property type="match status" value="1"/>
</dbReference>
<dbReference type="SUPFAM" id="SSF56784">
    <property type="entry name" value="HAD-like"/>
    <property type="match status" value="1"/>
</dbReference>
<evidence type="ECO:0000313" key="4">
    <source>
        <dbReference type="Proteomes" id="UP000198793"/>
    </source>
</evidence>
<dbReference type="GO" id="GO:0016020">
    <property type="term" value="C:membrane"/>
    <property type="evidence" value="ECO:0007669"/>
    <property type="project" value="TreeGrafter"/>
</dbReference>
<dbReference type="PANTHER" id="PTHR43520:SF8">
    <property type="entry name" value="P-TYPE CU(+) TRANSPORTER"/>
    <property type="match status" value="1"/>
</dbReference>
<keyword evidence="1" id="KW-1278">Translocase</keyword>
<name>A0A1H0HFV8_9HYPH</name>
<dbReference type="InterPro" id="IPR036412">
    <property type="entry name" value="HAD-like_sf"/>
</dbReference>